<dbReference type="AlphaFoldDB" id="A0A9D1IRV2"/>
<reference evidence="2" key="1">
    <citation type="submission" date="2020-10" db="EMBL/GenBank/DDBJ databases">
        <authorList>
            <person name="Gilroy R."/>
        </authorList>
    </citation>
    <scope>NUCLEOTIDE SEQUENCE</scope>
    <source>
        <strain evidence="2">4509</strain>
    </source>
</reference>
<evidence type="ECO:0000313" key="2">
    <source>
        <dbReference type="EMBL" id="HIU40969.1"/>
    </source>
</evidence>
<dbReference type="CDD" id="cd00143">
    <property type="entry name" value="PP2Cc"/>
    <property type="match status" value="1"/>
</dbReference>
<protein>
    <submittedName>
        <fullName evidence="2">Stp1/IreP family PP2C-type Ser/Thr phosphatase</fullName>
    </submittedName>
</protein>
<reference evidence="2" key="2">
    <citation type="journal article" date="2021" name="PeerJ">
        <title>Extensive microbial diversity within the chicken gut microbiome revealed by metagenomics and culture.</title>
        <authorList>
            <person name="Gilroy R."/>
            <person name="Ravi A."/>
            <person name="Getino M."/>
            <person name="Pursley I."/>
            <person name="Horton D.L."/>
            <person name="Alikhan N.F."/>
            <person name="Baker D."/>
            <person name="Gharbi K."/>
            <person name="Hall N."/>
            <person name="Watson M."/>
            <person name="Adriaenssens E.M."/>
            <person name="Foster-Nyarko E."/>
            <person name="Jarju S."/>
            <person name="Secka A."/>
            <person name="Antonio M."/>
            <person name="Oren A."/>
            <person name="Chaudhuri R.R."/>
            <person name="La Ragione R."/>
            <person name="Hildebrand F."/>
            <person name="Pallen M.J."/>
        </authorList>
    </citation>
    <scope>NUCLEOTIDE SEQUENCE</scope>
    <source>
        <strain evidence="2">4509</strain>
    </source>
</reference>
<dbReference type="InterPro" id="IPR001932">
    <property type="entry name" value="PPM-type_phosphatase-like_dom"/>
</dbReference>
<gene>
    <name evidence="2" type="ORF">IAD19_00250</name>
</gene>
<proteinExistence type="predicted"/>
<evidence type="ECO:0000259" key="1">
    <source>
        <dbReference type="PROSITE" id="PS51746"/>
    </source>
</evidence>
<comment type="caution">
    <text evidence="2">The sequence shown here is derived from an EMBL/GenBank/DDBJ whole genome shotgun (WGS) entry which is preliminary data.</text>
</comment>
<evidence type="ECO:0000313" key="3">
    <source>
        <dbReference type="Proteomes" id="UP000824082"/>
    </source>
</evidence>
<dbReference type="NCBIfam" id="NF033484">
    <property type="entry name" value="Stp1_PP2C_phos"/>
    <property type="match status" value="1"/>
</dbReference>
<organism evidence="2 3">
    <name type="scientific">Candidatus Egerieicola faecale</name>
    <dbReference type="NCBI Taxonomy" id="2840774"/>
    <lineage>
        <taxon>Bacteria</taxon>
        <taxon>Bacillati</taxon>
        <taxon>Bacillota</taxon>
        <taxon>Clostridia</taxon>
        <taxon>Eubacteriales</taxon>
        <taxon>Oscillospiraceae</taxon>
        <taxon>Oscillospiraceae incertae sedis</taxon>
        <taxon>Candidatus Egerieicola</taxon>
    </lineage>
</organism>
<dbReference type="EMBL" id="DVMX01000004">
    <property type="protein sequence ID" value="HIU40969.1"/>
    <property type="molecule type" value="Genomic_DNA"/>
</dbReference>
<dbReference type="SMART" id="SM00331">
    <property type="entry name" value="PP2C_SIG"/>
    <property type="match status" value="1"/>
</dbReference>
<dbReference type="PANTHER" id="PTHR13832:SF860">
    <property type="entry name" value="PROTEIN PHOSPHATASE PHPP"/>
    <property type="match status" value="1"/>
</dbReference>
<name>A0A9D1IRV2_9FIRM</name>
<dbReference type="PROSITE" id="PS51746">
    <property type="entry name" value="PPM_2"/>
    <property type="match status" value="1"/>
</dbReference>
<dbReference type="SUPFAM" id="SSF81606">
    <property type="entry name" value="PP2C-like"/>
    <property type="match status" value="1"/>
</dbReference>
<dbReference type="InterPro" id="IPR015655">
    <property type="entry name" value="PP2C"/>
</dbReference>
<dbReference type="PANTHER" id="PTHR13832">
    <property type="entry name" value="PROTEIN PHOSPHATASE 2C"/>
    <property type="match status" value="1"/>
</dbReference>
<dbReference type="Pfam" id="PF13672">
    <property type="entry name" value="PP2C_2"/>
    <property type="match status" value="1"/>
</dbReference>
<sequence>MMIYGKTDIGRHRSSNQDEFAYSILNERVCFGLVCDGMGGENGGQIASAMAAQTIYELLHAHLSANLTEEQVKAVLVQAVSQANEAVYRRSLQEPEYLGMGTTAVVAAVLDGKGYVAHVGDSRAYRFKAGELSQITKDHSLVQSLVEQGKITQEQAKDHPQKNMITRAVGVSGKVDIDFVSLGDLGSGSILLCSDGLSGLCEQSEMEEILLQTPPNQVCEALVEQANRNGGFDNITAVYLC</sequence>
<dbReference type="SMART" id="SM00332">
    <property type="entry name" value="PP2Cc"/>
    <property type="match status" value="1"/>
</dbReference>
<dbReference type="InterPro" id="IPR036457">
    <property type="entry name" value="PPM-type-like_dom_sf"/>
</dbReference>
<dbReference type="Proteomes" id="UP000824082">
    <property type="component" value="Unassembled WGS sequence"/>
</dbReference>
<accession>A0A9D1IRV2</accession>
<dbReference type="GO" id="GO:0004722">
    <property type="term" value="F:protein serine/threonine phosphatase activity"/>
    <property type="evidence" value="ECO:0007669"/>
    <property type="project" value="InterPro"/>
</dbReference>
<dbReference type="Gene3D" id="3.60.40.10">
    <property type="entry name" value="PPM-type phosphatase domain"/>
    <property type="match status" value="1"/>
</dbReference>
<feature type="domain" description="PPM-type phosphatase" evidence="1">
    <location>
        <begin position="3"/>
        <end position="241"/>
    </location>
</feature>